<dbReference type="PRINTS" id="PR00455">
    <property type="entry name" value="HTHTETR"/>
</dbReference>
<dbReference type="Pfam" id="PF00440">
    <property type="entry name" value="TetR_N"/>
    <property type="match status" value="1"/>
</dbReference>
<organism evidence="2 3">
    <name type="scientific">Paenibacillus larvae subsp. pulvifaciens</name>
    <dbReference type="NCBI Taxonomy" id="1477"/>
    <lineage>
        <taxon>Bacteria</taxon>
        <taxon>Bacillati</taxon>
        <taxon>Bacillota</taxon>
        <taxon>Bacilli</taxon>
        <taxon>Bacillales</taxon>
        <taxon>Paenibacillaceae</taxon>
        <taxon>Paenibacillus</taxon>
    </lineage>
</organism>
<evidence type="ECO:0000313" key="3">
    <source>
        <dbReference type="Proteomes" id="UP000192727"/>
    </source>
</evidence>
<proteinExistence type="predicted"/>
<evidence type="ECO:0000256" key="1">
    <source>
        <dbReference type="ARBA" id="ARBA00023125"/>
    </source>
</evidence>
<dbReference type="InterPro" id="IPR023772">
    <property type="entry name" value="DNA-bd_HTH_TetR-type_CS"/>
</dbReference>
<reference evidence="2 3" key="1">
    <citation type="submission" date="2017-03" db="EMBL/GenBank/DDBJ databases">
        <title>Paenibacillus larvae genome sequencing.</title>
        <authorList>
            <person name="Dingman D.W."/>
        </authorList>
    </citation>
    <scope>NUCLEOTIDE SEQUENCE [LARGE SCALE GENOMIC DNA]</scope>
    <source>
        <strain evidence="2 3">SAG 10367</strain>
    </source>
</reference>
<dbReference type="InterPro" id="IPR036271">
    <property type="entry name" value="Tet_transcr_reg_TetR-rel_C_sf"/>
</dbReference>
<dbReference type="PROSITE" id="PS50977">
    <property type="entry name" value="HTH_TETR_2"/>
    <property type="match status" value="1"/>
</dbReference>
<accession>A0A1U9YLQ6</accession>
<dbReference type="RefSeq" id="WP_077995985.1">
    <property type="nucleotide sequence ID" value="NZ_CP019794.1"/>
</dbReference>
<dbReference type="PANTHER" id="PTHR43479">
    <property type="entry name" value="ACREF/ENVCD OPERON REPRESSOR-RELATED"/>
    <property type="match status" value="1"/>
</dbReference>
<dbReference type="Proteomes" id="UP000192727">
    <property type="component" value="Chromosome"/>
</dbReference>
<gene>
    <name evidence="2" type="ORF">B7C51_07455</name>
</gene>
<dbReference type="PROSITE" id="PS01081">
    <property type="entry name" value="HTH_TETR_1"/>
    <property type="match status" value="1"/>
</dbReference>
<dbReference type="InterPro" id="IPR009057">
    <property type="entry name" value="Homeodomain-like_sf"/>
</dbReference>
<dbReference type="EMBL" id="CP020557">
    <property type="protein sequence ID" value="ARF67696.1"/>
    <property type="molecule type" value="Genomic_DNA"/>
</dbReference>
<dbReference type="AlphaFoldDB" id="A0A1U9YLQ6"/>
<dbReference type="SUPFAM" id="SSF48498">
    <property type="entry name" value="Tetracyclin repressor-like, C-terminal domain"/>
    <property type="match status" value="1"/>
</dbReference>
<dbReference type="SUPFAM" id="SSF46689">
    <property type="entry name" value="Homeodomain-like"/>
    <property type="match status" value="1"/>
</dbReference>
<dbReference type="GeneID" id="64220306"/>
<name>A0A1U9YLQ6_9BACL</name>
<dbReference type="InterPro" id="IPR001647">
    <property type="entry name" value="HTH_TetR"/>
</dbReference>
<dbReference type="Gene3D" id="1.10.10.60">
    <property type="entry name" value="Homeodomain-like"/>
    <property type="match status" value="1"/>
</dbReference>
<dbReference type="GO" id="GO:0003677">
    <property type="term" value="F:DNA binding"/>
    <property type="evidence" value="ECO:0007669"/>
    <property type="project" value="UniProtKB-UniRule"/>
</dbReference>
<keyword evidence="1" id="KW-0238">DNA-binding</keyword>
<dbReference type="PANTHER" id="PTHR43479:SF11">
    <property type="entry name" value="ACREF_ENVCD OPERON REPRESSOR-RELATED"/>
    <property type="match status" value="1"/>
</dbReference>
<sequence length="192" mass="22078">MSVDRRKMIVEAAAKSFAFFGYKATTMDQVAKLANVGKGTIYTFFSNKEELFGEIVRQLNKELISVAERAIDPNKSFVENLHIFLYAMLDFRRKHELTIRLSHEIDEMGTMAAKEGMEKVEEAMLSIVAKKVKEAVDKGELKPCDPEKTAFAMMKMYIAFVHDWDAYHTEPLEKKDLAELFELYFMEGLAVR</sequence>
<dbReference type="Gene3D" id="1.10.357.10">
    <property type="entry name" value="Tetracycline Repressor, domain 2"/>
    <property type="match status" value="1"/>
</dbReference>
<evidence type="ECO:0000313" key="2">
    <source>
        <dbReference type="EMBL" id="ARF67696.1"/>
    </source>
</evidence>
<protein>
    <submittedName>
        <fullName evidence="2">TetR family transcriptional regulator</fullName>
    </submittedName>
</protein>
<dbReference type="InterPro" id="IPR050624">
    <property type="entry name" value="HTH-type_Tx_Regulator"/>
</dbReference>